<accession>A0A0X8GXX7</accession>
<dbReference type="GO" id="GO:0006281">
    <property type="term" value="P:DNA repair"/>
    <property type="evidence" value="ECO:0007669"/>
    <property type="project" value="UniProtKB-KW"/>
</dbReference>
<gene>
    <name evidence="9" type="ORF">AOC36_00225</name>
</gene>
<feature type="domain" description="PD-(D/E)XK endonuclease-like" evidence="8">
    <location>
        <begin position="510"/>
        <end position="694"/>
    </location>
</feature>
<evidence type="ECO:0000256" key="1">
    <source>
        <dbReference type="ARBA" id="ARBA00022741"/>
    </source>
</evidence>
<keyword evidence="5" id="KW-0067">ATP-binding</keyword>
<keyword evidence="4" id="KW-0347">Helicase</keyword>
<evidence type="ECO:0000256" key="3">
    <source>
        <dbReference type="ARBA" id="ARBA00022801"/>
    </source>
</evidence>
<dbReference type="InterPro" id="IPR038726">
    <property type="entry name" value="PDDEXK_AddAB-type"/>
</dbReference>
<evidence type="ECO:0000259" key="8">
    <source>
        <dbReference type="Pfam" id="PF12705"/>
    </source>
</evidence>
<dbReference type="InterPro" id="IPR011335">
    <property type="entry name" value="Restrct_endonuc-II-like"/>
</dbReference>
<sequence>MRKTYIVPASNVRSFQHDLVKNNDVLMGVQVLPFEACCLESPLTSKQIEIHCFEAIQNNSFSLLELSLKSPSLIKDLINFRIDMKCYDLDLSCLPQTTQREKELYHAFSIIEPYIPSLSLPPGTIYYSLEGLSHAQIAFLSKSNALPLSPSQKSPSKLEAFEALNFRQELEGAMQYILSHHFDNAVIALFNYESVIPYVESCFQRYGVNVSYQNRLFDIVKHQMLAFIKQYTSQDLASTLALIESGALGLKKSYKLLRYIHHYKLHLNQLVEPFNYALDTKMSIVRDIIDLQKEIQDDAQILRDYLLEIQEMSLNDFIVYALNRLSELHPFDTKPLLRYVQEVYPFITRDSLPVVIKHIQALKDNPKQSLSIQVVDVNAIPSQIDGPLIILGLSSKAYPNLSSLSGVLDESYVKQIKGFPTLEARNKFNLELKRSIFRKADHLVLSFPHATYEGKALEGAYDAEVLLSQYNIKPKPWSIQEALNGLKPSLKLDPMLARALYERDGKIVGSVSSLELYVQDPLQHFIKHGLRLQEPPSYKLDERLFGTLNHSYFERSLNGKNTNLWDDYASYLPLDDATLSLIREINDEVLQFHHDNLSQAIQTTSFKPTYFETRFENESFFEGFEFNGVIDRIDVADDHLLIVDYKSSNHVLQSNEILLGHQLQLLTYALMARLRYNMPIQGVFYYSLNKNTITQNGPSYSKTKGISSSNPVTIQDLQKAHSYKGWFFDEPDDRFTQADFYTGLMLRKKDDAFYIFGKPYDIEKVKVYFVALYDYLKQQLLNGELDVNKFNLPLFDNYSFKQGGDEDES</sequence>
<dbReference type="GO" id="GO:0016787">
    <property type="term" value="F:hydrolase activity"/>
    <property type="evidence" value="ECO:0007669"/>
    <property type="project" value="UniProtKB-KW"/>
</dbReference>
<dbReference type="GO" id="GO:0004386">
    <property type="term" value="F:helicase activity"/>
    <property type="evidence" value="ECO:0007669"/>
    <property type="project" value="UniProtKB-KW"/>
</dbReference>
<keyword evidence="7" id="KW-0234">DNA repair</keyword>
<keyword evidence="3" id="KW-0378">Hydrolase</keyword>
<name>A0A0X8GXX7_9FIRM</name>
<dbReference type="Gene3D" id="3.90.320.10">
    <property type="match status" value="1"/>
</dbReference>
<keyword evidence="6" id="KW-0238">DNA-binding</keyword>
<evidence type="ECO:0000313" key="10">
    <source>
        <dbReference type="Proteomes" id="UP000063781"/>
    </source>
</evidence>
<dbReference type="AlphaFoldDB" id="A0A0X8GXX7"/>
<dbReference type="Pfam" id="PF12705">
    <property type="entry name" value="PDDEXK_1"/>
    <property type="match status" value="1"/>
</dbReference>
<evidence type="ECO:0000256" key="7">
    <source>
        <dbReference type="ARBA" id="ARBA00023204"/>
    </source>
</evidence>
<dbReference type="GO" id="GO:0005524">
    <property type="term" value="F:ATP binding"/>
    <property type="evidence" value="ECO:0007669"/>
    <property type="project" value="UniProtKB-KW"/>
</dbReference>
<dbReference type="Proteomes" id="UP000063781">
    <property type="component" value="Chromosome"/>
</dbReference>
<dbReference type="KEGG" id="erl:AOC36_00225"/>
<dbReference type="SUPFAM" id="SSF52980">
    <property type="entry name" value="Restriction endonuclease-like"/>
    <property type="match status" value="1"/>
</dbReference>
<dbReference type="GO" id="GO:0003677">
    <property type="term" value="F:DNA binding"/>
    <property type="evidence" value="ECO:0007669"/>
    <property type="project" value="UniProtKB-KW"/>
</dbReference>
<keyword evidence="2" id="KW-0227">DNA damage</keyword>
<organism evidence="9 10">
    <name type="scientific">Erysipelothrix larvae</name>
    <dbReference type="NCBI Taxonomy" id="1514105"/>
    <lineage>
        <taxon>Bacteria</taxon>
        <taxon>Bacillati</taxon>
        <taxon>Bacillota</taxon>
        <taxon>Erysipelotrichia</taxon>
        <taxon>Erysipelotrichales</taxon>
        <taxon>Erysipelotrichaceae</taxon>
        <taxon>Erysipelothrix</taxon>
    </lineage>
</organism>
<reference evidence="9 10" key="1">
    <citation type="submission" date="2015-10" db="EMBL/GenBank/DDBJ databases">
        <title>Erysipelothrix larvae sp. LV19 isolated from the larval gut of the rhinoceros beetle, Trypoxylus dichotomus.</title>
        <authorList>
            <person name="Lim S."/>
            <person name="Kim B.-C."/>
        </authorList>
    </citation>
    <scope>NUCLEOTIDE SEQUENCE [LARGE SCALE GENOMIC DNA]</scope>
    <source>
        <strain evidence="9 10">LV19</strain>
    </source>
</reference>
<evidence type="ECO:0000313" key="9">
    <source>
        <dbReference type="EMBL" id="AMC92472.1"/>
    </source>
</evidence>
<evidence type="ECO:0000256" key="6">
    <source>
        <dbReference type="ARBA" id="ARBA00023125"/>
    </source>
</evidence>
<evidence type="ECO:0000256" key="4">
    <source>
        <dbReference type="ARBA" id="ARBA00022806"/>
    </source>
</evidence>
<keyword evidence="1" id="KW-0547">Nucleotide-binding</keyword>
<dbReference type="RefSeq" id="WP_067629719.1">
    <property type="nucleotide sequence ID" value="NZ_CP013213.1"/>
</dbReference>
<dbReference type="InterPro" id="IPR011604">
    <property type="entry name" value="PDDEXK-like_dom_sf"/>
</dbReference>
<keyword evidence="10" id="KW-1185">Reference proteome</keyword>
<dbReference type="EMBL" id="CP013213">
    <property type="protein sequence ID" value="AMC92472.1"/>
    <property type="molecule type" value="Genomic_DNA"/>
</dbReference>
<evidence type="ECO:0000256" key="5">
    <source>
        <dbReference type="ARBA" id="ARBA00022840"/>
    </source>
</evidence>
<evidence type="ECO:0000256" key="2">
    <source>
        <dbReference type="ARBA" id="ARBA00022763"/>
    </source>
</evidence>
<dbReference type="OrthoDB" id="9758506at2"/>
<proteinExistence type="predicted"/>
<dbReference type="STRING" id="1514105.AOC36_00225"/>
<protein>
    <recommendedName>
        <fullName evidence="8">PD-(D/E)XK endonuclease-like domain-containing protein</fullName>
    </recommendedName>
</protein>